<evidence type="ECO:0000313" key="3">
    <source>
        <dbReference type="Proteomes" id="UP000236291"/>
    </source>
</evidence>
<feature type="transmembrane region" description="Helical" evidence="1">
    <location>
        <begin position="47"/>
        <end position="66"/>
    </location>
</feature>
<comment type="caution">
    <text evidence="2">The sequence shown here is derived from an EMBL/GenBank/DDBJ whole genome shotgun (WGS) entry which is preliminary data.</text>
</comment>
<accession>A0A2K3KE51</accession>
<reference evidence="2 3" key="1">
    <citation type="journal article" date="2014" name="Am. J. Bot.">
        <title>Genome assembly and annotation for red clover (Trifolium pratense; Fabaceae).</title>
        <authorList>
            <person name="Istvanek J."/>
            <person name="Jaros M."/>
            <person name="Krenek A."/>
            <person name="Repkova J."/>
        </authorList>
    </citation>
    <scope>NUCLEOTIDE SEQUENCE [LARGE SCALE GENOMIC DNA]</scope>
    <source>
        <strain evidence="3">cv. Tatra</strain>
        <tissue evidence="2">Young leaves</tissue>
    </source>
</reference>
<evidence type="ECO:0000313" key="2">
    <source>
        <dbReference type="EMBL" id="PNX64585.1"/>
    </source>
</evidence>
<dbReference type="Proteomes" id="UP000236291">
    <property type="component" value="Unassembled WGS sequence"/>
</dbReference>
<organism evidence="2 3">
    <name type="scientific">Trifolium pratense</name>
    <name type="common">Red clover</name>
    <dbReference type="NCBI Taxonomy" id="57577"/>
    <lineage>
        <taxon>Eukaryota</taxon>
        <taxon>Viridiplantae</taxon>
        <taxon>Streptophyta</taxon>
        <taxon>Embryophyta</taxon>
        <taxon>Tracheophyta</taxon>
        <taxon>Spermatophyta</taxon>
        <taxon>Magnoliopsida</taxon>
        <taxon>eudicotyledons</taxon>
        <taxon>Gunneridae</taxon>
        <taxon>Pentapetalae</taxon>
        <taxon>rosids</taxon>
        <taxon>fabids</taxon>
        <taxon>Fabales</taxon>
        <taxon>Fabaceae</taxon>
        <taxon>Papilionoideae</taxon>
        <taxon>50 kb inversion clade</taxon>
        <taxon>NPAAA clade</taxon>
        <taxon>Hologalegina</taxon>
        <taxon>IRL clade</taxon>
        <taxon>Trifolieae</taxon>
        <taxon>Trifolium</taxon>
    </lineage>
</organism>
<keyword evidence="1" id="KW-1133">Transmembrane helix</keyword>
<evidence type="ECO:0000256" key="1">
    <source>
        <dbReference type="SAM" id="Phobius"/>
    </source>
</evidence>
<keyword evidence="1" id="KW-0472">Membrane</keyword>
<dbReference type="AlphaFoldDB" id="A0A2K3KE51"/>
<reference evidence="2 3" key="2">
    <citation type="journal article" date="2017" name="Front. Plant Sci.">
        <title>Gene Classification and Mining of Molecular Markers Useful in Red Clover (Trifolium pratense) Breeding.</title>
        <authorList>
            <person name="Istvanek J."/>
            <person name="Dluhosova J."/>
            <person name="Dluhos P."/>
            <person name="Patkova L."/>
            <person name="Nedelnik J."/>
            <person name="Repkova J."/>
        </authorList>
    </citation>
    <scope>NUCLEOTIDE SEQUENCE [LARGE SCALE GENOMIC DNA]</scope>
    <source>
        <strain evidence="3">cv. Tatra</strain>
        <tissue evidence="2">Young leaves</tissue>
    </source>
</reference>
<sequence length="67" mass="7442">FPFVPDDSCGTGYLPKQTWLLEGFCLWRIIIVFLVAERLSQLGTCSFLAALLVPFGLLLAPGLTLLW</sequence>
<keyword evidence="1" id="KW-0812">Transmembrane</keyword>
<gene>
    <name evidence="2" type="ORF">L195_g062188</name>
</gene>
<name>A0A2K3KE51_TRIPR</name>
<feature type="non-terminal residue" evidence="2">
    <location>
        <position position="1"/>
    </location>
</feature>
<dbReference type="EMBL" id="ASHM01168044">
    <property type="protein sequence ID" value="PNX64585.1"/>
    <property type="molecule type" value="Genomic_DNA"/>
</dbReference>
<proteinExistence type="predicted"/>
<protein>
    <submittedName>
        <fullName evidence="2">Uncharacterized protein</fullName>
    </submittedName>
</protein>
<feature type="transmembrane region" description="Helical" evidence="1">
    <location>
        <begin position="18"/>
        <end position="35"/>
    </location>
</feature>